<feature type="chain" id="PRO_5025540079" description="Hydrophobin" evidence="2">
    <location>
        <begin position="18"/>
        <end position="201"/>
    </location>
</feature>
<feature type="region of interest" description="Disordered" evidence="1">
    <location>
        <begin position="117"/>
        <end position="152"/>
    </location>
</feature>
<sequence length="201" mass="20093">MRPIQPLLLLLGTGVFAIDFQPFFSALPIGLSDYIPNNNTHEELLRRQNSGGSSGCPTGFGSCENLGAPGLCCANQAVCSADQSGHVACCPTGVACSGAINGVITAGTMSNGQLVGAGAGAGAPSTASGQQTQQTTQQSAQPTSDSGNGLVSASSSGGFIVDGQSTVASLGIGSHALRRAEVPAVATLILRVAGMLPRWLY</sequence>
<feature type="compositionally biased region" description="Low complexity" evidence="1">
    <location>
        <begin position="122"/>
        <end position="146"/>
    </location>
</feature>
<dbReference type="PANTHER" id="PTHR39599:SF1">
    <property type="entry name" value="GPI-ANCHORED PROTEIN (EUROFUNG)"/>
    <property type="match status" value="1"/>
</dbReference>
<protein>
    <recommendedName>
        <fullName evidence="5">Hydrophobin</fullName>
    </recommendedName>
</protein>
<reference evidence="3" key="1">
    <citation type="journal article" date="2020" name="Stud. Mycol.">
        <title>101 Dothideomycetes genomes: a test case for predicting lifestyles and emergence of pathogens.</title>
        <authorList>
            <person name="Haridas S."/>
            <person name="Albert R."/>
            <person name="Binder M."/>
            <person name="Bloem J."/>
            <person name="Labutti K."/>
            <person name="Salamov A."/>
            <person name="Andreopoulos B."/>
            <person name="Baker S."/>
            <person name="Barry K."/>
            <person name="Bills G."/>
            <person name="Bluhm B."/>
            <person name="Cannon C."/>
            <person name="Castanera R."/>
            <person name="Culley D."/>
            <person name="Daum C."/>
            <person name="Ezra D."/>
            <person name="Gonzalez J."/>
            <person name="Henrissat B."/>
            <person name="Kuo A."/>
            <person name="Liang C."/>
            <person name="Lipzen A."/>
            <person name="Lutzoni F."/>
            <person name="Magnuson J."/>
            <person name="Mondo S."/>
            <person name="Nolan M."/>
            <person name="Ohm R."/>
            <person name="Pangilinan J."/>
            <person name="Park H.-J."/>
            <person name="Ramirez L."/>
            <person name="Alfaro M."/>
            <person name="Sun H."/>
            <person name="Tritt A."/>
            <person name="Yoshinaga Y."/>
            <person name="Zwiers L.-H."/>
            <person name="Turgeon B."/>
            <person name="Goodwin S."/>
            <person name="Spatafora J."/>
            <person name="Crous P."/>
            <person name="Grigoriev I."/>
        </authorList>
    </citation>
    <scope>NUCLEOTIDE SEQUENCE</scope>
    <source>
        <strain evidence="3">CBS 480.64</strain>
    </source>
</reference>
<evidence type="ECO:0000313" key="3">
    <source>
        <dbReference type="EMBL" id="KAF2857982.1"/>
    </source>
</evidence>
<feature type="signal peptide" evidence="2">
    <location>
        <begin position="1"/>
        <end position="17"/>
    </location>
</feature>
<evidence type="ECO:0008006" key="5">
    <source>
        <dbReference type="Google" id="ProtNLM"/>
    </source>
</evidence>
<evidence type="ECO:0000256" key="2">
    <source>
        <dbReference type="SAM" id="SignalP"/>
    </source>
</evidence>
<dbReference type="OrthoDB" id="5410926at2759"/>
<proteinExistence type="predicted"/>
<keyword evidence="2" id="KW-0732">Signal</keyword>
<dbReference type="EMBL" id="MU006021">
    <property type="protein sequence ID" value="KAF2857982.1"/>
    <property type="molecule type" value="Genomic_DNA"/>
</dbReference>
<dbReference type="PANTHER" id="PTHR39599">
    <property type="entry name" value="GPI-ANCHORED PROTEIN (EUROFUNG)-RELATED-RELATED"/>
    <property type="match status" value="1"/>
</dbReference>
<name>A0A6A7BSD5_9PEZI</name>
<evidence type="ECO:0000256" key="1">
    <source>
        <dbReference type="SAM" id="MobiDB-lite"/>
    </source>
</evidence>
<evidence type="ECO:0000313" key="4">
    <source>
        <dbReference type="Proteomes" id="UP000799421"/>
    </source>
</evidence>
<gene>
    <name evidence="3" type="ORF">K470DRAFT_260264</name>
</gene>
<accession>A0A6A7BSD5</accession>
<dbReference type="Proteomes" id="UP000799421">
    <property type="component" value="Unassembled WGS sequence"/>
</dbReference>
<keyword evidence="4" id="KW-1185">Reference proteome</keyword>
<organism evidence="3 4">
    <name type="scientific">Piedraia hortae CBS 480.64</name>
    <dbReference type="NCBI Taxonomy" id="1314780"/>
    <lineage>
        <taxon>Eukaryota</taxon>
        <taxon>Fungi</taxon>
        <taxon>Dikarya</taxon>
        <taxon>Ascomycota</taxon>
        <taxon>Pezizomycotina</taxon>
        <taxon>Dothideomycetes</taxon>
        <taxon>Dothideomycetidae</taxon>
        <taxon>Capnodiales</taxon>
        <taxon>Piedraiaceae</taxon>
        <taxon>Piedraia</taxon>
    </lineage>
</organism>
<dbReference type="AlphaFoldDB" id="A0A6A7BSD5"/>